<keyword evidence="9" id="KW-1185">Reference proteome</keyword>
<feature type="transmembrane region" description="Helical" evidence="6">
    <location>
        <begin position="133"/>
        <end position="155"/>
    </location>
</feature>
<evidence type="ECO:0000259" key="7">
    <source>
        <dbReference type="Pfam" id="PF01061"/>
    </source>
</evidence>
<feature type="transmembrane region" description="Helical" evidence="6">
    <location>
        <begin position="54"/>
        <end position="75"/>
    </location>
</feature>
<evidence type="ECO:0000313" key="8">
    <source>
        <dbReference type="EMBL" id="SDJ76136.1"/>
    </source>
</evidence>
<sequence>MSSIVAAHTRYLMLELVRVPVALLAGSLFPAISMLAFVVPFTGGDAQAATTATASLMFFGAMSGAVIGLSIAVATDREQPWDPYVRTLPAGPFPRFAGRILATLAVMLLSTLPSLLVAALFTEATTTPLRLLLGFPALIAPSVPFMLLGLFIGFVMSAKGAVALSQVLFFPLAILGGLLIPPAILPGFIQAVSPFTPARGAAELLWAVAAGTTPDALALVMLGVWTVALAAAAAWAYRRDEGRRFT</sequence>
<dbReference type="GO" id="GO:0043190">
    <property type="term" value="C:ATP-binding cassette (ABC) transporter complex"/>
    <property type="evidence" value="ECO:0007669"/>
    <property type="project" value="InterPro"/>
</dbReference>
<evidence type="ECO:0000256" key="1">
    <source>
        <dbReference type="ARBA" id="ARBA00004141"/>
    </source>
</evidence>
<dbReference type="AlphaFoldDB" id="A0A1G8WDE0"/>
<name>A0A1G8WDE0_9ACTN</name>
<organism evidence="8 9">
    <name type="scientific">Nonomuraea maritima</name>
    <dbReference type="NCBI Taxonomy" id="683260"/>
    <lineage>
        <taxon>Bacteria</taxon>
        <taxon>Bacillati</taxon>
        <taxon>Actinomycetota</taxon>
        <taxon>Actinomycetes</taxon>
        <taxon>Streptosporangiales</taxon>
        <taxon>Streptosporangiaceae</taxon>
        <taxon>Nonomuraea</taxon>
    </lineage>
</organism>
<dbReference type="InterPro" id="IPR051784">
    <property type="entry name" value="Nod_factor_ABC_transporter"/>
</dbReference>
<dbReference type="GO" id="GO:0140359">
    <property type="term" value="F:ABC-type transporter activity"/>
    <property type="evidence" value="ECO:0007669"/>
    <property type="project" value="InterPro"/>
</dbReference>
<feature type="transmembrane region" description="Helical" evidence="6">
    <location>
        <begin position="167"/>
        <end position="189"/>
    </location>
</feature>
<dbReference type="PANTHER" id="PTHR43229:SF2">
    <property type="entry name" value="NODULATION PROTEIN J"/>
    <property type="match status" value="1"/>
</dbReference>
<keyword evidence="2 6" id="KW-0812">Transmembrane</keyword>
<feature type="transmembrane region" description="Helical" evidence="6">
    <location>
        <begin position="216"/>
        <end position="237"/>
    </location>
</feature>
<proteinExistence type="predicted"/>
<gene>
    <name evidence="8" type="ORF">SAMN05421874_103115</name>
</gene>
<feature type="domain" description="ABC-2 type transporter transmembrane" evidence="7">
    <location>
        <begin position="12"/>
        <end position="199"/>
    </location>
</feature>
<dbReference type="InterPro" id="IPR000412">
    <property type="entry name" value="ABC_2_transport"/>
</dbReference>
<dbReference type="PANTHER" id="PTHR43229">
    <property type="entry name" value="NODULATION PROTEIN J"/>
    <property type="match status" value="1"/>
</dbReference>
<dbReference type="GO" id="GO:0046677">
    <property type="term" value="P:response to antibiotic"/>
    <property type="evidence" value="ECO:0007669"/>
    <property type="project" value="UniProtKB-KW"/>
</dbReference>
<dbReference type="OrthoDB" id="3745966at2"/>
<reference evidence="8 9" key="1">
    <citation type="submission" date="2016-10" db="EMBL/GenBank/DDBJ databases">
        <authorList>
            <person name="de Groot N.N."/>
        </authorList>
    </citation>
    <scope>NUCLEOTIDE SEQUENCE [LARGE SCALE GENOMIC DNA]</scope>
    <source>
        <strain evidence="8 9">CGMCC 4.5681</strain>
    </source>
</reference>
<dbReference type="STRING" id="683260.SAMN05421874_103115"/>
<dbReference type="EMBL" id="FNFB01000003">
    <property type="protein sequence ID" value="SDJ76136.1"/>
    <property type="molecule type" value="Genomic_DNA"/>
</dbReference>
<dbReference type="InterPro" id="IPR013525">
    <property type="entry name" value="ABC2_TM"/>
</dbReference>
<keyword evidence="5" id="KW-0046">Antibiotic resistance</keyword>
<evidence type="ECO:0000256" key="6">
    <source>
        <dbReference type="SAM" id="Phobius"/>
    </source>
</evidence>
<dbReference type="Proteomes" id="UP000198683">
    <property type="component" value="Unassembled WGS sequence"/>
</dbReference>
<keyword evidence="4 6" id="KW-0472">Membrane</keyword>
<dbReference type="RefSeq" id="WP_090761054.1">
    <property type="nucleotide sequence ID" value="NZ_FNFB01000003.1"/>
</dbReference>
<protein>
    <submittedName>
        <fullName evidence="8">ABC-2 type transport system permease protein</fullName>
    </submittedName>
</protein>
<feature type="transmembrane region" description="Helical" evidence="6">
    <location>
        <begin position="96"/>
        <end position="121"/>
    </location>
</feature>
<dbReference type="Pfam" id="PF01061">
    <property type="entry name" value="ABC2_membrane"/>
    <property type="match status" value="1"/>
</dbReference>
<dbReference type="PIRSF" id="PIRSF006648">
    <property type="entry name" value="DrrB"/>
    <property type="match status" value="1"/>
</dbReference>
<feature type="transmembrane region" description="Helical" evidence="6">
    <location>
        <begin position="21"/>
        <end position="42"/>
    </location>
</feature>
<evidence type="ECO:0000313" key="9">
    <source>
        <dbReference type="Proteomes" id="UP000198683"/>
    </source>
</evidence>
<evidence type="ECO:0000256" key="4">
    <source>
        <dbReference type="ARBA" id="ARBA00023136"/>
    </source>
</evidence>
<accession>A0A1G8WDE0</accession>
<comment type="subcellular location">
    <subcellularLocation>
        <location evidence="1">Membrane</location>
        <topology evidence="1">Multi-pass membrane protein</topology>
    </subcellularLocation>
</comment>
<keyword evidence="3 6" id="KW-1133">Transmembrane helix</keyword>
<evidence type="ECO:0000256" key="5">
    <source>
        <dbReference type="ARBA" id="ARBA00023251"/>
    </source>
</evidence>
<evidence type="ECO:0000256" key="2">
    <source>
        <dbReference type="ARBA" id="ARBA00022692"/>
    </source>
</evidence>
<evidence type="ECO:0000256" key="3">
    <source>
        <dbReference type="ARBA" id="ARBA00022989"/>
    </source>
</evidence>